<comment type="caution">
    <text evidence="2">The sequence shown here is derived from an EMBL/GenBank/DDBJ whole genome shotgun (WGS) entry which is preliminary data.</text>
</comment>
<feature type="region of interest" description="Disordered" evidence="1">
    <location>
        <begin position="323"/>
        <end position="386"/>
    </location>
</feature>
<dbReference type="Proteomes" id="UP001221757">
    <property type="component" value="Unassembled WGS sequence"/>
</dbReference>
<organism evidence="2 3">
    <name type="scientific">Mycena rosella</name>
    <name type="common">Pink bonnet</name>
    <name type="synonym">Agaricus rosellus</name>
    <dbReference type="NCBI Taxonomy" id="1033263"/>
    <lineage>
        <taxon>Eukaryota</taxon>
        <taxon>Fungi</taxon>
        <taxon>Dikarya</taxon>
        <taxon>Basidiomycota</taxon>
        <taxon>Agaricomycotina</taxon>
        <taxon>Agaricomycetes</taxon>
        <taxon>Agaricomycetidae</taxon>
        <taxon>Agaricales</taxon>
        <taxon>Marasmiineae</taxon>
        <taxon>Mycenaceae</taxon>
        <taxon>Mycena</taxon>
    </lineage>
</organism>
<evidence type="ECO:0000313" key="3">
    <source>
        <dbReference type="Proteomes" id="UP001221757"/>
    </source>
</evidence>
<feature type="compositionally biased region" description="Polar residues" evidence="1">
    <location>
        <begin position="159"/>
        <end position="172"/>
    </location>
</feature>
<proteinExistence type="predicted"/>
<accession>A0AAD7H325</accession>
<dbReference type="AlphaFoldDB" id="A0AAD7H325"/>
<sequence length="450" mass="49682">MQGMFSAVPSKPKATRTRRKAVSPAPEVDDDAENAVVDFEVVIHSVPLAKKGTARKAKSKKVEPKPYGPLEANTKITWPAFLDMLAHLLETQAAFLVVSSFMWRWLKPTNSSFLPMASEAGFKSLIRQIRSPPKGVSGAYIIIKMDQPVKPPAGGQMPWATQQARSGPSSASDHFGSFFPSGDADSDDEAPDNATVVLLMTVLRRKMDKISEKYPPGTCAEHPDIECFHSRVNNLHFELDRTKKIIWAAAIKNGTATLMTVPSGSQHFNVKSSLTIRKAVTSGAPEPSVSQHTLGAPVHPFAPQYPFYPSPYDYPPAPPMGHPPPFSPYPPPQDFYHHSRMPSWQETPSRSRRQRSFDGSSPPQISKRKRPDPDPPSSPGVEGGSVDEFCTTYSDVLPLETRGFLLDLGFQIGEDLSLITEPRWQAAGFVLFSWNRVVKAYGKYKRSLRG</sequence>
<dbReference type="EMBL" id="JARKIE010000001">
    <property type="protein sequence ID" value="KAJ7710716.1"/>
    <property type="molecule type" value="Genomic_DNA"/>
</dbReference>
<feature type="compositionally biased region" description="Pro residues" evidence="1">
    <location>
        <begin position="323"/>
        <end position="333"/>
    </location>
</feature>
<gene>
    <name evidence="2" type="ORF">B0H17DRAFT_1190411</name>
</gene>
<protein>
    <submittedName>
        <fullName evidence="2">Uncharacterized protein</fullName>
    </submittedName>
</protein>
<reference evidence="2" key="1">
    <citation type="submission" date="2023-03" db="EMBL/GenBank/DDBJ databases">
        <title>Massive genome expansion in bonnet fungi (Mycena s.s.) driven by repeated elements and novel gene families across ecological guilds.</title>
        <authorList>
            <consortium name="Lawrence Berkeley National Laboratory"/>
            <person name="Harder C.B."/>
            <person name="Miyauchi S."/>
            <person name="Viragh M."/>
            <person name="Kuo A."/>
            <person name="Thoen E."/>
            <person name="Andreopoulos B."/>
            <person name="Lu D."/>
            <person name="Skrede I."/>
            <person name="Drula E."/>
            <person name="Henrissat B."/>
            <person name="Morin E."/>
            <person name="Kohler A."/>
            <person name="Barry K."/>
            <person name="LaButti K."/>
            <person name="Morin E."/>
            <person name="Salamov A."/>
            <person name="Lipzen A."/>
            <person name="Mereny Z."/>
            <person name="Hegedus B."/>
            <person name="Baldrian P."/>
            <person name="Stursova M."/>
            <person name="Weitz H."/>
            <person name="Taylor A."/>
            <person name="Grigoriev I.V."/>
            <person name="Nagy L.G."/>
            <person name="Martin F."/>
            <person name="Kauserud H."/>
        </authorList>
    </citation>
    <scope>NUCLEOTIDE SEQUENCE</scope>
    <source>
        <strain evidence="2">CBHHK067</strain>
    </source>
</reference>
<name>A0AAD7H325_MYCRO</name>
<feature type="region of interest" description="Disordered" evidence="1">
    <location>
        <begin position="1"/>
        <end position="27"/>
    </location>
</feature>
<keyword evidence="3" id="KW-1185">Reference proteome</keyword>
<evidence type="ECO:0000256" key="1">
    <source>
        <dbReference type="SAM" id="MobiDB-lite"/>
    </source>
</evidence>
<feature type="region of interest" description="Disordered" evidence="1">
    <location>
        <begin position="152"/>
        <end position="172"/>
    </location>
</feature>
<evidence type="ECO:0000313" key="2">
    <source>
        <dbReference type="EMBL" id="KAJ7710716.1"/>
    </source>
</evidence>